<keyword evidence="3" id="KW-1185">Reference proteome</keyword>
<keyword evidence="1" id="KW-1133">Transmembrane helix</keyword>
<evidence type="ECO:0000256" key="1">
    <source>
        <dbReference type="SAM" id="Phobius"/>
    </source>
</evidence>
<keyword evidence="1" id="KW-0812">Transmembrane</keyword>
<comment type="caution">
    <text evidence="2">The sequence shown here is derived from an EMBL/GenBank/DDBJ whole genome shotgun (WGS) entry which is preliminary data.</text>
</comment>
<dbReference type="AlphaFoldDB" id="A0A6M0P7A9"/>
<dbReference type="OrthoDB" id="1925744at2"/>
<feature type="transmembrane region" description="Helical" evidence="1">
    <location>
        <begin position="31"/>
        <end position="50"/>
    </location>
</feature>
<evidence type="ECO:0000313" key="3">
    <source>
        <dbReference type="Proteomes" id="UP000476934"/>
    </source>
</evidence>
<reference evidence="2 3" key="1">
    <citation type="submission" date="2020-03" db="EMBL/GenBank/DDBJ databases">
        <title>Bacillus aquiflavi sp. nov., isolated from yellow water of strong flavor Chinese baijiu in Yibin region of China.</title>
        <authorList>
            <person name="Xie J."/>
        </authorList>
    </citation>
    <scope>NUCLEOTIDE SEQUENCE [LARGE SCALE GENOMIC DNA]</scope>
    <source>
        <strain evidence="2 3">Gsoil 114</strain>
    </source>
</reference>
<keyword evidence="1" id="KW-0472">Membrane</keyword>
<feature type="transmembrane region" description="Helical" evidence="1">
    <location>
        <begin position="62"/>
        <end position="90"/>
    </location>
</feature>
<dbReference type="Proteomes" id="UP000476934">
    <property type="component" value="Unassembled WGS sequence"/>
</dbReference>
<evidence type="ECO:0000313" key="2">
    <source>
        <dbReference type="EMBL" id="NEY20584.1"/>
    </source>
</evidence>
<dbReference type="EMBL" id="JAAIWK010000018">
    <property type="protein sequence ID" value="NEY20584.1"/>
    <property type="molecule type" value="Genomic_DNA"/>
</dbReference>
<feature type="transmembrane region" description="Helical" evidence="1">
    <location>
        <begin position="7"/>
        <end position="25"/>
    </location>
</feature>
<gene>
    <name evidence="2" type="ORF">G4D61_11520</name>
</gene>
<sequence>MLMTSRVLKWVAGGLEALLGFPLIGGTIVLGLFWTPLVFMLALHIVALVITINENKKRTGHILGIITSCVGWIPIVGMVMHIISAIFLLIEAGKDEKYE</sequence>
<accession>A0A6M0P7A9</accession>
<protein>
    <submittedName>
        <fullName evidence="2">Uncharacterized protein</fullName>
    </submittedName>
</protein>
<name>A0A6M0P7A9_9BACI</name>
<proteinExistence type="predicted"/>
<organism evidence="2 3">
    <name type="scientific">Heyndrickxia ginsengihumi</name>
    <dbReference type="NCBI Taxonomy" id="363870"/>
    <lineage>
        <taxon>Bacteria</taxon>
        <taxon>Bacillati</taxon>
        <taxon>Bacillota</taxon>
        <taxon>Bacilli</taxon>
        <taxon>Bacillales</taxon>
        <taxon>Bacillaceae</taxon>
        <taxon>Heyndrickxia</taxon>
    </lineage>
</organism>